<dbReference type="InterPro" id="IPR004107">
    <property type="entry name" value="Integrase_SAM-like_N"/>
</dbReference>
<dbReference type="Pfam" id="PF00589">
    <property type="entry name" value="Phage_integrase"/>
    <property type="match status" value="1"/>
</dbReference>
<reference evidence="7 8" key="1">
    <citation type="submission" date="2016-12" db="EMBL/GenBank/DDBJ databases">
        <authorList>
            <person name="Song W.-J."/>
            <person name="Kurnit D.M."/>
        </authorList>
    </citation>
    <scope>NUCLEOTIDE SEQUENCE [LARGE SCALE GENOMIC DNA]</scope>
    <source>
        <strain evidence="7 8">CECT 9026</strain>
    </source>
</reference>
<keyword evidence="2 4" id="KW-0238">DNA-binding</keyword>
<protein>
    <submittedName>
        <fullName evidence="7">Tyrosine recombinase XerD</fullName>
    </submittedName>
</protein>
<keyword evidence="3" id="KW-0233">DNA recombination</keyword>
<dbReference type="Pfam" id="PF02899">
    <property type="entry name" value="Phage_int_SAM_1"/>
    <property type="match status" value="1"/>
</dbReference>
<gene>
    <name evidence="7" type="primary">xerD_2</name>
    <name evidence="7" type="ORF">VSP9026_02363</name>
</gene>
<dbReference type="RefSeq" id="WP_074373174.1">
    <property type="nucleotide sequence ID" value="NZ_AP024907.1"/>
</dbReference>
<dbReference type="GO" id="GO:0006310">
    <property type="term" value="P:DNA recombination"/>
    <property type="evidence" value="ECO:0007669"/>
    <property type="project" value="UniProtKB-KW"/>
</dbReference>
<dbReference type="InterPro" id="IPR013762">
    <property type="entry name" value="Integrase-like_cat_sf"/>
</dbReference>
<name>A0A1N6M5K5_9VIBR</name>
<accession>A0A1N6M5K5</accession>
<dbReference type="PANTHER" id="PTHR30349:SF90">
    <property type="entry name" value="TYROSINE RECOMBINASE XERD"/>
    <property type="match status" value="1"/>
</dbReference>
<dbReference type="InterPro" id="IPR050090">
    <property type="entry name" value="Tyrosine_recombinase_XerCD"/>
</dbReference>
<evidence type="ECO:0000259" key="5">
    <source>
        <dbReference type="PROSITE" id="PS51898"/>
    </source>
</evidence>
<dbReference type="PROSITE" id="PS51900">
    <property type="entry name" value="CB"/>
    <property type="match status" value="1"/>
</dbReference>
<dbReference type="InterPro" id="IPR010998">
    <property type="entry name" value="Integrase_recombinase_N"/>
</dbReference>
<dbReference type="Gene3D" id="1.10.150.130">
    <property type="match status" value="1"/>
</dbReference>
<evidence type="ECO:0000256" key="4">
    <source>
        <dbReference type="PROSITE-ProRule" id="PRU01248"/>
    </source>
</evidence>
<dbReference type="InterPro" id="IPR002104">
    <property type="entry name" value="Integrase_catalytic"/>
</dbReference>
<feature type="domain" description="Tyr recombinase" evidence="5">
    <location>
        <begin position="118"/>
        <end position="323"/>
    </location>
</feature>
<evidence type="ECO:0000313" key="7">
    <source>
        <dbReference type="EMBL" id="SIO94637.1"/>
    </source>
</evidence>
<dbReference type="PANTHER" id="PTHR30349">
    <property type="entry name" value="PHAGE INTEGRASE-RELATED"/>
    <property type="match status" value="1"/>
</dbReference>
<evidence type="ECO:0000256" key="2">
    <source>
        <dbReference type="ARBA" id="ARBA00023125"/>
    </source>
</evidence>
<keyword evidence="1" id="KW-0229">DNA integration</keyword>
<dbReference type="InterPro" id="IPR011010">
    <property type="entry name" value="DNA_brk_join_enz"/>
</dbReference>
<proteinExistence type="predicted"/>
<evidence type="ECO:0000313" key="8">
    <source>
        <dbReference type="Proteomes" id="UP000184774"/>
    </source>
</evidence>
<dbReference type="OrthoDB" id="9801717at2"/>
<dbReference type="Gene3D" id="1.10.443.10">
    <property type="entry name" value="Intergrase catalytic core"/>
    <property type="match status" value="1"/>
</dbReference>
<dbReference type="PROSITE" id="PS51898">
    <property type="entry name" value="TYR_RECOMBINASE"/>
    <property type="match status" value="1"/>
</dbReference>
<evidence type="ECO:0000256" key="1">
    <source>
        <dbReference type="ARBA" id="ARBA00022908"/>
    </source>
</evidence>
<evidence type="ECO:0000259" key="6">
    <source>
        <dbReference type="PROSITE" id="PS51900"/>
    </source>
</evidence>
<dbReference type="GO" id="GO:0003677">
    <property type="term" value="F:DNA binding"/>
    <property type="evidence" value="ECO:0007669"/>
    <property type="project" value="UniProtKB-UniRule"/>
</dbReference>
<sequence length="348" mass="39242">MDFSAPTTKIISDDTSLSVIDHFLTWKQENENCSARTVKKYRQILQQLSDFVDGQLTEVDLGVLEQFSGGWLHRAGYSAASRKVAVAAVRGFYSFLAKRRIVARNPANELVYPKIGRRLPRFMNLKSAEALLLQPDLGTFSGIRDSAILALLIGCGFRIDGVCRLNESQLIWYHYEGSDRLAIRILEKGERERLVPVPLEAMLLLQAYLGHPELPSIDRLLENGDQVLFVNLRNRYVSVWEHRGELRRISPRTVDKMIKRYAIAAGVPQDQAHAHALRHLFGTELAESDSSTLQIQALMGHADPKTSEIYTHISMRKMTNILDLGNPLGKIETPVSALLQEMKRGKLL</sequence>
<dbReference type="EMBL" id="FSSB01000016">
    <property type="protein sequence ID" value="SIO94637.1"/>
    <property type="molecule type" value="Genomic_DNA"/>
</dbReference>
<evidence type="ECO:0000256" key="3">
    <source>
        <dbReference type="ARBA" id="ARBA00023172"/>
    </source>
</evidence>
<feature type="domain" description="Core-binding (CB)" evidence="6">
    <location>
        <begin position="14"/>
        <end position="97"/>
    </location>
</feature>
<dbReference type="Proteomes" id="UP000184774">
    <property type="component" value="Unassembled WGS sequence"/>
</dbReference>
<organism evidence="7 8">
    <name type="scientific">Vibrio spartinae</name>
    <dbReference type="NCBI Taxonomy" id="1918945"/>
    <lineage>
        <taxon>Bacteria</taxon>
        <taxon>Pseudomonadati</taxon>
        <taxon>Pseudomonadota</taxon>
        <taxon>Gammaproteobacteria</taxon>
        <taxon>Vibrionales</taxon>
        <taxon>Vibrionaceae</taxon>
        <taxon>Vibrio</taxon>
    </lineage>
</organism>
<dbReference type="GO" id="GO:0015074">
    <property type="term" value="P:DNA integration"/>
    <property type="evidence" value="ECO:0007669"/>
    <property type="project" value="UniProtKB-KW"/>
</dbReference>
<dbReference type="AlphaFoldDB" id="A0A1N6M5K5"/>
<dbReference type="InterPro" id="IPR044068">
    <property type="entry name" value="CB"/>
</dbReference>
<dbReference type="SUPFAM" id="SSF56349">
    <property type="entry name" value="DNA breaking-rejoining enzymes"/>
    <property type="match status" value="1"/>
</dbReference>